<dbReference type="InterPro" id="IPR017853">
    <property type="entry name" value="GH"/>
</dbReference>
<dbReference type="InterPro" id="IPR017850">
    <property type="entry name" value="Alkaline_phosphatase_core_sf"/>
</dbReference>
<dbReference type="Pfam" id="PF00884">
    <property type="entry name" value="Sulfatase"/>
    <property type="match status" value="1"/>
</dbReference>
<evidence type="ECO:0000256" key="2">
    <source>
        <dbReference type="ARBA" id="ARBA00008779"/>
    </source>
</evidence>
<dbReference type="PANTHER" id="PTHR43108:SF6">
    <property type="entry name" value="N-SULPHOGLUCOSAMINE SULPHOHYDROLASE"/>
    <property type="match status" value="1"/>
</dbReference>
<keyword evidence="4" id="KW-0378">Hydrolase</keyword>
<dbReference type="VEuPathDB" id="FungiDB:TSTA_113130"/>
<dbReference type="PROSITE" id="PS00149">
    <property type="entry name" value="SULFATASE_2"/>
    <property type="match status" value="1"/>
</dbReference>
<evidence type="ECO:0000313" key="8">
    <source>
        <dbReference type="EMBL" id="EED17487.1"/>
    </source>
</evidence>
<dbReference type="Gene3D" id="3.20.20.300">
    <property type="entry name" value="Glycoside hydrolase, family 3, N-terminal domain"/>
    <property type="match status" value="1"/>
</dbReference>
<dbReference type="GeneID" id="8101625"/>
<dbReference type="eggNOG" id="KOG3867">
    <property type="taxonomic scope" value="Eukaryota"/>
</dbReference>
<dbReference type="STRING" id="441959.B8MCW1"/>
<dbReference type="InterPro" id="IPR036962">
    <property type="entry name" value="Glyco_hydro_3_N_sf"/>
</dbReference>
<protein>
    <submittedName>
        <fullName evidence="8">Mucin-desulfating sulfatase, putative</fullName>
    </submittedName>
</protein>
<dbReference type="Proteomes" id="UP000001745">
    <property type="component" value="Unassembled WGS sequence"/>
</dbReference>
<dbReference type="HOGENOM" id="CLU_006332_9_2_1"/>
<dbReference type="AlphaFoldDB" id="B8MCW1"/>
<dbReference type="InterPro" id="IPR000917">
    <property type="entry name" value="Sulfatase_N"/>
</dbReference>
<dbReference type="EMBL" id="EQ962655">
    <property type="protein sequence ID" value="EED17487.1"/>
    <property type="molecule type" value="Genomic_DNA"/>
</dbReference>
<evidence type="ECO:0000313" key="9">
    <source>
        <dbReference type="Proteomes" id="UP000001745"/>
    </source>
</evidence>
<accession>B8MCW1</accession>
<dbReference type="GO" id="GO:0004553">
    <property type="term" value="F:hydrolase activity, hydrolyzing O-glycosyl compounds"/>
    <property type="evidence" value="ECO:0007669"/>
    <property type="project" value="InterPro"/>
</dbReference>
<dbReference type="SUPFAM" id="SSF51445">
    <property type="entry name" value="(Trans)glycosidases"/>
    <property type="match status" value="1"/>
</dbReference>
<evidence type="ECO:0000256" key="4">
    <source>
        <dbReference type="ARBA" id="ARBA00022801"/>
    </source>
</evidence>
<keyword evidence="3" id="KW-0732">Signal</keyword>
<keyword evidence="9" id="KW-1185">Reference proteome</keyword>
<keyword evidence="6" id="KW-0119">Carbohydrate metabolism</keyword>
<dbReference type="CDD" id="cd16031">
    <property type="entry name" value="G6S_like"/>
    <property type="match status" value="1"/>
</dbReference>
<evidence type="ECO:0000259" key="7">
    <source>
        <dbReference type="Pfam" id="PF00884"/>
    </source>
</evidence>
<keyword evidence="5" id="KW-0325">Glycoprotein</keyword>
<proteinExistence type="inferred from homology"/>
<reference evidence="9" key="1">
    <citation type="journal article" date="2015" name="Genome Announc.">
        <title>Genome sequence of the AIDS-associated pathogen Penicillium marneffei (ATCC18224) and its near taxonomic relative Talaromyces stipitatus (ATCC10500).</title>
        <authorList>
            <person name="Nierman W.C."/>
            <person name="Fedorova-Abrams N.D."/>
            <person name="Andrianopoulos A."/>
        </authorList>
    </citation>
    <scope>NUCLEOTIDE SEQUENCE [LARGE SCALE GENOMIC DNA]</scope>
    <source>
        <strain evidence="9">ATCC 10500 / CBS 375.48 / QM 6759 / NRRL 1006</strain>
    </source>
</reference>
<dbReference type="OrthoDB" id="103349at2759"/>
<dbReference type="InterPro" id="IPR024607">
    <property type="entry name" value="Sulfatase_CS"/>
</dbReference>
<evidence type="ECO:0000256" key="3">
    <source>
        <dbReference type="ARBA" id="ARBA00022729"/>
    </source>
</evidence>
<dbReference type="SUPFAM" id="SSF53649">
    <property type="entry name" value="Alkaline phosphatase-like"/>
    <property type="match status" value="1"/>
</dbReference>
<dbReference type="GO" id="GO:0005975">
    <property type="term" value="P:carbohydrate metabolic process"/>
    <property type="evidence" value="ECO:0007669"/>
    <property type="project" value="InterPro"/>
</dbReference>
<organism evidence="8 9">
    <name type="scientific">Talaromyces stipitatus (strain ATCC 10500 / CBS 375.48 / QM 6759 / NRRL 1006)</name>
    <name type="common">Penicillium stipitatum</name>
    <dbReference type="NCBI Taxonomy" id="441959"/>
    <lineage>
        <taxon>Eukaryota</taxon>
        <taxon>Fungi</taxon>
        <taxon>Dikarya</taxon>
        <taxon>Ascomycota</taxon>
        <taxon>Pezizomycotina</taxon>
        <taxon>Eurotiomycetes</taxon>
        <taxon>Eurotiomycetidae</taxon>
        <taxon>Eurotiales</taxon>
        <taxon>Trichocomaceae</taxon>
        <taxon>Talaromyces</taxon>
        <taxon>Talaromyces sect. Talaromyces</taxon>
    </lineage>
</organism>
<dbReference type="PANTHER" id="PTHR43108">
    <property type="entry name" value="N-ACETYLGLUCOSAMINE-6-SULFATASE FAMILY MEMBER"/>
    <property type="match status" value="1"/>
</dbReference>
<evidence type="ECO:0000256" key="1">
    <source>
        <dbReference type="ARBA" id="ARBA00005336"/>
    </source>
</evidence>
<dbReference type="InParanoid" id="B8MCW1"/>
<comment type="similarity">
    <text evidence="2">Belongs to the sulfatase family.</text>
</comment>
<evidence type="ECO:0000256" key="5">
    <source>
        <dbReference type="ARBA" id="ARBA00023180"/>
    </source>
</evidence>
<dbReference type="Gene3D" id="3.40.720.10">
    <property type="entry name" value="Alkaline Phosphatase, subunit A"/>
    <property type="match status" value="2"/>
</dbReference>
<dbReference type="RefSeq" id="XP_002481479.1">
    <property type="nucleotide sequence ID" value="XM_002481434.1"/>
</dbReference>
<comment type="similarity">
    <text evidence="1">Belongs to the glycosyl hydrolase 3 family.</text>
</comment>
<sequence>MVSMANQHPPTMEATSSSIQPNIIFIMADDHASKAISCYGAGINRTPNIDRLATEGMKFNHCYVTNSICTPSRASILTGTYNHVNGVMTLDNHINKHIPNVAKHLRTGGYQTAMVGKWHLGEGKPHEPTGFDYWSILPGQGEYWDPEFVEPTGTKVETGYVTNIITDKSLDWIKSRDTTRPFFLMCHHKAPHRSWECDEKHKHLYKSPIKLPDTFTDEYKNRAKAAKVVKFRVVEDLTYQDLGLVQPEGGNWVGERVVQEKGASERKIPMPSSDEVVKSLRLIDKDTGEVFTFSSLTELAEFKYQRYMQRYLQTIQSIDDSVGRLLKYLDGEEPSLRENTIIIYTSDQGFFLGEHGWFDKRFMYEESFQMPFLIRYPTEIQPGSICNDIISNVDFATTWLDFAGLTIPSYMQGVSFRPLLQGNTPKDWQQVAYHRYWMHNDIIHQAYAHYGIRDHRYKLIYWYNEDLDVEGARPGAADEKEWELFDCYKDPLELFNVYDDPEYADVVERMAGLLEKKMAEIGDEPVHERIPALLVNLAGIIPHAPSGTMWPLSTLESTALLSIFSTIPIVYGLDELICKNSSYSASERATDLLQRMTWEEKIGQMGGVRTLLGANLTFNETTYKSVHELQNGILGFGYMLNHALDVLPIANKVREQEIEYSRLGIPYITVTDSVNSIYLPGGTFYPATLSMSAS</sequence>
<dbReference type="PROSITE" id="PS00523">
    <property type="entry name" value="SULFATASE_1"/>
    <property type="match status" value="1"/>
</dbReference>
<feature type="domain" description="Sulfatase N-terminal" evidence="7">
    <location>
        <begin position="21"/>
        <end position="404"/>
    </location>
</feature>
<dbReference type="OMA" id="GMRFDNC"/>
<evidence type="ECO:0000256" key="6">
    <source>
        <dbReference type="ARBA" id="ARBA00023277"/>
    </source>
</evidence>
<dbReference type="PhylomeDB" id="B8MCW1"/>
<gene>
    <name evidence="8" type="ORF">TSTA_113130</name>
</gene>
<name>B8MCW1_TALSN</name>